<evidence type="ECO:0000256" key="4">
    <source>
        <dbReference type="SAM" id="MobiDB-lite"/>
    </source>
</evidence>
<dbReference type="EMBL" id="JAGEOJ010000011">
    <property type="protein sequence ID" value="MBO2450723.1"/>
    <property type="molecule type" value="Genomic_DNA"/>
</dbReference>
<evidence type="ECO:0000256" key="2">
    <source>
        <dbReference type="ARBA" id="ARBA00035108"/>
    </source>
</evidence>
<proteinExistence type="inferred from homology"/>
<organism evidence="5 6">
    <name type="scientific">Actinomadura barringtoniae</name>
    <dbReference type="NCBI Taxonomy" id="1427535"/>
    <lineage>
        <taxon>Bacteria</taxon>
        <taxon>Bacillati</taxon>
        <taxon>Actinomycetota</taxon>
        <taxon>Actinomycetes</taxon>
        <taxon>Streptosporangiales</taxon>
        <taxon>Thermomonosporaceae</taxon>
        <taxon>Actinomadura</taxon>
    </lineage>
</organism>
<dbReference type="AlphaFoldDB" id="A0A939PIK2"/>
<keyword evidence="6" id="KW-1185">Reference proteome</keyword>
<dbReference type="PANTHER" id="PTHR36852:SF1">
    <property type="entry name" value="PROTEIN GVPL 2"/>
    <property type="match status" value="1"/>
</dbReference>
<evidence type="ECO:0000313" key="6">
    <source>
        <dbReference type="Proteomes" id="UP000669179"/>
    </source>
</evidence>
<dbReference type="PANTHER" id="PTHR36852">
    <property type="entry name" value="PROTEIN GVPL 2"/>
    <property type="match status" value="1"/>
</dbReference>
<reference evidence="5" key="1">
    <citation type="submission" date="2021-03" db="EMBL/GenBank/DDBJ databases">
        <authorList>
            <person name="Kanchanasin P."/>
            <person name="Saeng-In P."/>
            <person name="Phongsopitanun W."/>
            <person name="Yuki M."/>
            <person name="Kudo T."/>
            <person name="Ohkuma M."/>
            <person name="Tanasupawat S."/>
        </authorList>
    </citation>
    <scope>NUCLEOTIDE SEQUENCE</scope>
    <source>
        <strain evidence="5">GKU 128</strain>
    </source>
</reference>
<protein>
    <submittedName>
        <fullName evidence="5">GvpL/GvpF family gas vesicle protein</fullName>
    </submittedName>
</protein>
<dbReference type="Proteomes" id="UP000669179">
    <property type="component" value="Unassembled WGS sequence"/>
</dbReference>
<accession>A0A939PIK2</accession>
<feature type="region of interest" description="Disordered" evidence="4">
    <location>
        <begin position="133"/>
        <end position="153"/>
    </location>
</feature>
<sequence>MTDTAVYLYGVARDVENARMIGVAGVSGSPVRAVSAAGLTALVSTVRTDDFGEEALRVNLEDLTFLEETARAHHDVVDRAARWAPTVPVRIATLYRDDARVAEVLVERKETFGRALDSITGRSEWGVKAYAYPDAEPEPEPEPEPQPGGGTGTAYLRRRQAQRNRVEDGSRRRIAQAEAVHAELADYSVASRQHPAQDPRLSQHEGVQILNVAYLLDEAQVDPFLAVVQDVDTRLPGIGLEVTGPWPPYSFIDET</sequence>
<dbReference type="InterPro" id="IPR009430">
    <property type="entry name" value="GvpL/GvpF"/>
</dbReference>
<dbReference type="GO" id="GO:0031412">
    <property type="term" value="P:gas vesicle organization"/>
    <property type="evidence" value="ECO:0007669"/>
    <property type="project" value="InterPro"/>
</dbReference>
<dbReference type="Pfam" id="PF06386">
    <property type="entry name" value="GvpL_GvpF"/>
    <property type="match status" value="1"/>
</dbReference>
<evidence type="ECO:0000256" key="1">
    <source>
        <dbReference type="ARBA" id="ARBA00022987"/>
    </source>
</evidence>
<dbReference type="RefSeq" id="WP_208258608.1">
    <property type="nucleotide sequence ID" value="NZ_JAGEOJ010000011.1"/>
</dbReference>
<comment type="similarity">
    <text evidence="3">Belongs to the gas vesicle GvpF/GvpL family.</text>
</comment>
<comment type="caution">
    <text evidence="5">The sequence shown here is derived from an EMBL/GenBank/DDBJ whole genome shotgun (WGS) entry which is preliminary data.</text>
</comment>
<evidence type="ECO:0000256" key="3">
    <source>
        <dbReference type="ARBA" id="ARBA00035643"/>
    </source>
</evidence>
<comment type="subcellular location">
    <subcellularLocation>
        <location evidence="2">Gas vesicle</location>
    </subcellularLocation>
</comment>
<evidence type="ECO:0000313" key="5">
    <source>
        <dbReference type="EMBL" id="MBO2450723.1"/>
    </source>
</evidence>
<dbReference type="GO" id="GO:0031411">
    <property type="term" value="C:gas vesicle"/>
    <property type="evidence" value="ECO:0007669"/>
    <property type="project" value="UniProtKB-SubCell"/>
</dbReference>
<keyword evidence="1" id="KW-0304">Gas vesicle</keyword>
<name>A0A939PIK2_9ACTN</name>
<gene>
    <name evidence="5" type="ORF">J4573_26705</name>
</gene>